<accession>A0AAJ0BU94</accession>
<organism evidence="1 2">
    <name type="scientific">Phialemonium atrogriseum</name>
    <dbReference type="NCBI Taxonomy" id="1093897"/>
    <lineage>
        <taxon>Eukaryota</taxon>
        <taxon>Fungi</taxon>
        <taxon>Dikarya</taxon>
        <taxon>Ascomycota</taxon>
        <taxon>Pezizomycotina</taxon>
        <taxon>Sordariomycetes</taxon>
        <taxon>Sordariomycetidae</taxon>
        <taxon>Cephalothecales</taxon>
        <taxon>Cephalothecaceae</taxon>
        <taxon>Phialemonium</taxon>
    </lineage>
</organism>
<keyword evidence="2" id="KW-1185">Reference proteome</keyword>
<reference evidence="1" key="1">
    <citation type="submission" date="2023-06" db="EMBL/GenBank/DDBJ databases">
        <title>Genome-scale phylogeny and comparative genomics of the fungal order Sordariales.</title>
        <authorList>
            <consortium name="Lawrence Berkeley National Laboratory"/>
            <person name="Hensen N."/>
            <person name="Bonometti L."/>
            <person name="Westerberg I."/>
            <person name="Brannstrom I.O."/>
            <person name="Guillou S."/>
            <person name="Cros-Aarteil S."/>
            <person name="Calhoun S."/>
            <person name="Haridas S."/>
            <person name="Kuo A."/>
            <person name="Mondo S."/>
            <person name="Pangilinan J."/>
            <person name="Riley R."/>
            <person name="Labutti K."/>
            <person name="Andreopoulos B."/>
            <person name="Lipzen A."/>
            <person name="Chen C."/>
            <person name="Yanf M."/>
            <person name="Daum C."/>
            <person name="Ng V."/>
            <person name="Clum A."/>
            <person name="Steindorff A."/>
            <person name="Ohm R."/>
            <person name="Martin F."/>
            <person name="Silar P."/>
            <person name="Natvig D."/>
            <person name="Lalanne C."/>
            <person name="Gautier V."/>
            <person name="Ament-Velasquez S.L."/>
            <person name="Kruys A."/>
            <person name="Hutchinson M.I."/>
            <person name="Powell A.J."/>
            <person name="Barry K."/>
            <person name="Miller A.N."/>
            <person name="Grigoriev I.V."/>
            <person name="Debuchy R."/>
            <person name="Gladieux P."/>
            <person name="Thoren M.H."/>
            <person name="Johannesson H."/>
        </authorList>
    </citation>
    <scope>NUCLEOTIDE SEQUENCE</scope>
    <source>
        <strain evidence="1">8032-3</strain>
    </source>
</reference>
<dbReference type="EMBL" id="MU839030">
    <property type="protein sequence ID" value="KAK1763162.1"/>
    <property type="molecule type" value="Genomic_DNA"/>
</dbReference>
<dbReference type="Proteomes" id="UP001244011">
    <property type="component" value="Unassembled WGS sequence"/>
</dbReference>
<dbReference type="AlphaFoldDB" id="A0AAJ0BU94"/>
<proteinExistence type="predicted"/>
<dbReference type="GeneID" id="85308149"/>
<comment type="caution">
    <text evidence="1">The sequence shown here is derived from an EMBL/GenBank/DDBJ whole genome shotgun (WGS) entry which is preliminary data.</text>
</comment>
<sequence>MVLAEPTVTVLGPDPSHRAFVLNGNAFQQDAITSFAGWQYAAFYSYLSPDAPTEPLYVHLARRKLPLGAWQVLVFDDYKQIVDDGHNTVQIGVCPGDGTIHLSYDHHCDTLRYRYSAAKGLAKHPERFEWKPDLFTPTLDHLPGLPSTHEHFGYVTYPRFGPMGDDLFCSFRDGKAGLGDDHLYLYSAAAGRFRYVGAHLTGVRSNPYVHGMDWRDGRLHVTWVYRGFVAYDGWDDPLDTKHKRQAGPNGAENNHDICYAYSDDKGSSWRNGRGEVVASLEAGGTVRNDCEGIVAVEIPKGRGLTNQESQAVDPEGGVHVLNRDDLDGELVWKHYYRSPEGQWSQRPIGSVKPTKRGRLAISRDGDLFAVLPDPSTAEMYIVRATKASNYSVQEEVWVGRGLSGEPLVDVQRLEHDNVLSLFVRADVEGAAEKKNVVVMDFAL</sequence>
<evidence type="ECO:0000313" key="1">
    <source>
        <dbReference type="EMBL" id="KAK1763162.1"/>
    </source>
</evidence>
<protein>
    <recommendedName>
        <fullName evidence="3">Dockerin type 1</fullName>
    </recommendedName>
</protein>
<gene>
    <name evidence="1" type="ORF">QBC33DRAFT_460102</name>
</gene>
<name>A0AAJ0BU94_9PEZI</name>
<dbReference type="RefSeq" id="XP_060279375.1">
    <property type="nucleotide sequence ID" value="XM_060424962.1"/>
</dbReference>
<evidence type="ECO:0008006" key="3">
    <source>
        <dbReference type="Google" id="ProtNLM"/>
    </source>
</evidence>
<evidence type="ECO:0000313" key="2">
    <source>
        <dbReference type="Proteomes" id="UP001244011"/>
    </source>
</evidence>
<dbReference type="Pfam" id="PF15892">
    <property type="entry name" value="BNR_4"/>
    <property type="match status" value="1"/>
</dbReference>